<accession>A0ABT0PNV7</accession>
<proteinExistence type="predicted"/>
<evidence type="ECO:0000313" key="2">
    <source>
        <dbReference type="EMBL" id="MCL6272407.1"/>
    </source>
</evidence>
<organism evidence="2 3">
    <name type="scientific">Flagellimonas spongiicola</name>
    <dbReference type="NCBI Taxonomy" id="2942208"/>
    <lineage>
        <taxon>Bacteria</taxon>
        <taxon>Pseudomonadati</taxon>
        <taxon>Bacteroidota</taxon>
        <taxon>Flavobacteriia</taxon>
        <taxon>Flavobacteriales</taxon>
        <taxon>Flavobacteriaceae</taxon>
        <taxon>Flagellimonas</taxon>
    </lineage>
</organism>
<keyword evidence="3" id="KW-1185">Reference proteome</keyword>
<feature type="transmembrane region" description="Helical" evidence="1">
    <location>
        <begin position="7"/>
        <end position="26"/>
    </location>
</feature>
<feature type="transmembrane region" description="Helical" evidence="1">
    <location>
        <begin position="98"/>
        <end position="119"/>
    </location>
</feature>
<evidence type="ECO:0000256" key="1">
    <source>
        <dbReference type="SAM" id="Phobius"/>
    </source>
</evidence>
<comment type="caution">
    <text evidence="2">The sequence shown here is derived from an EMBL/GenBank/DDBJ whole genome shotgun (WGS) entry which is preliminary data.</text>
</comment>
<feature type="transmembrane region" description="Helical" evidence="1">
    <location>
        <begin position="131"/>
        <end position="152"/>
    </location>
</feature>
<sequence length="274" mass="31560">MHYFKILFDFYLNASVHVALSVLALTGGTQHLLNITTTIDLLAFVFFGTIVCYNFIKYGVEAEKYLIVSNSYHKYIQIFSFICFGLALYFFFRLESNMWWAILILGVISTIYAIPLLPSSGNLRSLGGMKIFVVALVWAGITVVLPVLEVGIQFNWDIWVMIIQRFLLVLILILPFEIRDLKWDAKDLRTLPQVLGVARTKQLGIALTTVFMALVFFKDTIPIWQLTGYGMLSITFLLIFLLKKDMGKNYFASFWVEGIPVFWFGLLLMLERWI</sequence>
<reference evidence="2 3" key="1">
    <citation type="submission" date="2022-05" db="EMBL/GenBank/DDBJ databases">
        <authorList>
            <person name="Park J.-S."/>
        </authorList>
    </citation>
    <scope>NUCLEOTIDE SEQUENCE [LARGE SCALE GENOMIC DNA]</scope>
    <source>
        <strain evidence="2 3">2012CJ35-5</strain>
    </source>
</reference>
<keyword evidence="1" id="KW-0472">Membrane</keyword>
<feature type="transmembrane region" description="Helical" evidence="1">
    <location>
        <begin position="249"/>
        <end position="270"/>
    </location>
</feature>
<protein>
    <recommendedName>
        <fullName evidence="4">Prenyltransferase</fullName>
    </recommendedName>
</protein>
<dbReference type="Proteomes" id="UP001203607">
    <property type="component" value="Unassembled WGS sequence"/>
</dbReference>
<dbReference type="RefSeq" id="WP_249655601.1">
    <property type="nucleotide sequence ID" value="NZ_JAMFMA010000001.1"/>
</dbReference>
<evidence type="ECO:0000313" key="3">
    <source>
        <dbReference type="Proteomes" id="UP001203607"/>
    </source>
</evidence>
<feature type="transmembrane region" description="Helical" evidence="1">
    <location>
        <begin position="75"/>
        <end position="92"/>
    </location>
</feature>
<gene>
    <name evidence="2" type="ORF">M3P19_00220</name>
</gene>
<feature type="transmembrane region" description="Helical" evidence="1">
    <location>
        <begin position="32"/>
        <end position="55"/>
    </location>
</feature>
<dbReference type="EMBL" id="JAMFMA010000001">
    <property type="protein sequence ID" value="MCL6272407.1"/>
    <property type="molecule type" value="Genomic_DNA"/>
</dbReference>
<evidence type="ECO:0008006" key="4">
    <source>
        <dbReference type="Google" id="ProtNLM"/>
    </source>
</evidence>
<keyword evidence="1" id="KW-1133">Transmembrane helix</keyword>
<feature type="transmembrane region" description="Helical" evidence="1">
    <location>
        <begin position="223"/>
        <end position="242"/>
    </location>
</feature>
<feature type="transmembrane region" description="Helical" evidence="1">
    <location>
        <begin position="158"/>
        <end position="176"/>
    </location>
</feature>
<keyword evidence="1" id="KW-0812">Transmembrane</keyword>
<feature type="transmembrane region" description="Helical" evidence="1">
    <location>
        <begin position="197"/>
        <end position="217"/>
    </location>
</feature>
<name>A0ABT0PNV7_9FLAO</name>